<dbReference type="STRING" id="3055.A0A2K3CSE8"/>
<feature type="compositionally biased region" description="Low complexity" evidence="1">
    <location>
        <begin position="689"/>
        <end position="700"/>
    </location>
</feature>
<dbReference type="Proteomes" id="UP000006906">
    <property type="component" value="Chromosome 16"/>
</dbReference>
<dbReference type="Gramene" id="PNW71190">
    <property type="protein sequence ID" value="PNW71190"/>
    <property type="gene ID" value="CHLRE_16g694206v5"/>
</dbReference>
<dbReference type="PANTHER" id="PTHR46336:SF3">
    <property type="entry name" value="BTB_POZ DOMAIN-CONTAINING PROTEIN POB1"/>
    <property type="match status" value="1"/>
</dbReference>
<evidence type="ECO:0000256" key="1">
    <source>
        <dbReference type="SAM" id="MobiDB-lite"/>
    </source>
</evidence>
<dbReference type="InterPro" id="IPR011333">
    <property type="entry name" value="SKP1/BTB/POZ_sf"/>
</dbReference>
<dbReference type="AlphaFoldDB" id="A0A2K3CSE8"/>
<accession>A0A2K3CSE8</accession>
<dbReference type="GeneID" id="66056843"/>
<dbReference type="RefSeq" id="XP_042915304.1">
    <property type="nucleotide sequence ID" value="XM_043071776.1"/>
</dbReference>
<proteinExistence type="predicted"/>
<dbReference type="InterPro" id="IPR045890">
    <property type="entry name" value="POB1-like"/>
</dbReference>
<dbReference type="KEGG" id="cre:CHLRE_16g694206v5"/>
<dbReference type="EMBL" id="CM008977">
    <property type="protein sequence ID" value="PNW71190.1"/>
    <property type="molecule type" value="Genomic_DNA"/>
</dbReference>
<evidence type="ECO:0000313" key="3">
    <source>
        <dbReference type="Proteomes" id="UP000006906"/>
    </source>
</evidence>
<reference evidence="2 3" key="1">
    <citation type="journal article" date="2007" name="Science">
        <title>The Chlamydomonas genome reveals the evolution of key animal and plant functions.</title>
        <authorList>
            <person name="Merchant S.S."/>
            <person name="Prochnik S.E."/>
            <person name="Vallon O."/>
            <person name="Harris E.H."/>
            <person name="Karpowicz S.J."/>
            <person name="Witman G.B."/>
            <person name="Terry A."/>
            <person name="Salamov A."/>
            <person name="Fritz-Laylin L.K."/>
            <person name="Marechal-Drouard L."/>
            <person name="Marshall W.F."/>
            <person name="Qu L.H."/>
            <person name="Nelson D.R."/>
            <person name="Sanderfoot A.A."/>
            <person name="Spalding M.H."/>
            <person name="Kapitonov V.V."/>
            <person name="Ren Q."/>
            <person name="Ferris P."/>
            <person name="Lindquist E."/>
            <person name="Shapiro H."/>
            <person name="Lucas S.M."/>
            <person name="Grimwood J."/>
            <person name="Schmutz J."/>
            <person name="Cardol P."/>
            <person name="Cerutti H."/>
            <person name="Chanfreau G."/>
            <person name="Chen C.L."/>
            <person name="Cognat V."/>
            <person name="Croft M.T."/>
            <person name="Dent R."/>
            <person name="Dutcher S."/>
            <person name="Fernandez E."/>
            <person name="Fukuzawa H."/>
            <person name="Gonzalez-Ballester D."/>
            <person name="Gonzalez-Halphen D."/>
            <person name="Hallmann A."/>
            <person name="Hanikenne M."/>
            <person name="Hippler M."/>
            <person name="Inwood W."/>
            <person name="Jabbari K."/>
            <person name="Kalanon M."/>
            <person name="Kuras R."/>
            <person name="Lefebvre P.A."/>
            <person name="Lemaire S.D."/>
            <person name="Lobanov A.V."/>
            <person name="Lohr M."/>
            <person name="Manuell A."/>
            <person name="Meier I."/>
            <person name="Mets L."/>
            <person name="Mittag M."/>
            <person name="Mittelmeier T."/>
            <person name="Moroney J.V."/>
            <person name="Moseley J."/>
            <person name="Napoli C."/>
            <person name="Nedelcu A.M."/>
            <person name="Niyogi K."/>
            <person name="Novoselov S.V."/>
            <person name="Paulsen I.T."/>
            <person name="Pazour G."/>
            <person name="Purton S."/>
            <person name="Ral J.P."/>
            <person name="Riano-Pachon D.M."/>
            <person name="Riekhof W."/>
            <person name="Rymarquis L."/>
            <person name="Schroda M."/>
            <person name="Stern D."/>
            <person name="Umen J."/>
            <person name="Willows R."/>
            <person name="Wilson N."/>
            <person name="Zimmer S.L."/>
            <person name="Allmer J."/>
            <person name="Balk J."/>
            <person name="Bisova K."/>
            <person name="Chen C.J."/>
            <person name="Elias M."/>
            <person name="Gendler K."/>
            <person name="Hauser C."/>
            <person name="Lamb M.R."/>
            <person name="Ledford H."/>
            <person name="Long J.C."/>
            <person name="Minagawa J."/>
            <person name="Page M.D."/>
            <person name="Pan J."/>
            <person name="Pootakham W."/>
            <person name="Roje S."/>
            <person name="Rose A."/>
            <person name="Stahlberg E."/>
            <person name="Terauchi A.M."/>
            <person name="Yang P."/>
            <person name="Ball S."/>
            <person name="Bowler C."/>
            <person name="Dieckmann C.L."/>
            <person name="Gladyshev V.N."/>
            <person name="Green P."/>
            <person name="Jorgensen R."/>
            <person name="Mayfield S."/>
            <person name="Mueller-Roeber B."/>
            <person name="Rajamani S."/>
            <person name="Sayre R.T."/>
            <person name="Brokstein P."/>
            <person name="Dubchak I."/>
            <person name="Goodstein D."/>
            <person name="Hornick L."/>
            <person name="Huang Y.W."/>
            <person name="Jhaveri J."/>
            <person name="Luo Y."/>
            <person name="Martinez D."/>
            <person name="Ngau W.C."/>
            <person name="Otillar B."/>
            <person name="Poliakov A."/>
            <person name="Porter A."/>
            <person name="Szajkowski L."/>
            <person name="Werner G."/>
            <person name="Zhou K."/>
            <person name="Grigoriev I.V."/>
            <person name="Rokhsar D.S."/>
            <person name="Grossman A.R."/>
        </authorList>
    </citation>
    <scope>NUCLEOTIDE SEQUENCE [LARGE SCALE GENOMIC DNA]</scope>
    <source>
        <strain evidence="3">CC-503</strain>
    </source>
</reference>
<dbReference type="OrthoDB" id="10564578at2759"/>
<feature type="region of interest" description="Disordered" evidence="1">
    <location>
        <begin position="50"/>
        <end position="72"/>
    </location>
</feature>
<feature type="region of interest" description="Disordered" evidence="1">
    <location>
        <begin position="674"/>
        <end position="700"/>
    </location>
</feature>
<dbReference type="PANTHER" id="PTHR46336">
    <property type="entry name" value="OS02G0260700 PROTEIN"/>
    <property type="match status" value="1"/>
</dbReference>
<dbReference type="InParanoid" id="A0A2K3CSE8"/>
<evidence type="ECO:0000313" key="2">
    <source>
        <dbReference type="EMBL" id="PNW71190.1"/>
    </source>
</evidence>
<organism evidence="2 3">
    <name type="scientific">Chlamydomonas reinhardtii</name>
    <name type="common">Chlamydomonas smithii</name>
    <dbReference type="NCBI Taxonomy" id="3055"/>
    <lineage>
        <taxon>Eukaryota</taxon>
        <taxon>Viridiplantae</taxon>
        <taxon>Chlorophyta</taxon>
        <taxon>core chlorophytes</taxon>
        <taxon>Chlorophyceae</taxon>
        <taxon>CS clade</taxon>
        <taxon>Chlamydomonadales</taxon>
        <taxon>Chlamydomonadaceae</taxon>
        <taxon>Chlamydomonas</taxon>
    </lineage>
</organism>
<name>A0A2K3CSE8_CHLRE</name>
<dbReference type="SUPFAM" id="SSF54695">
    <property type="entry name" value="POZ domain"/>
    <property type="match status" value="1"/>
</dbReference>
<evidence type="ECO:0008006" key="4">
    <source>
        <dbReference type="Google" id="ProtNLM"/>
    </source>
</evidence>
<gene>
    <name evidence="2" type="ORF">CHLRE_16g694206v5</name>
</gene>
<dbReference type="ExpressionAtlas" id="A0A2K3CSE8">
    <property type="expression patterns" value="baseline"/>
</dbReference>
<protein>
    <recommendedName>
        <fullName evidence="4">BACK domain-containing protein</fullName>
    </recommendedName>
</protein>
<keyword evidence="3" id="KW-1185">Reference proteome</keyword>
<sequence>MNAGAYSRPAHGASEQAQTEVGFVGEPLPAHTFVLCLASERFQTQMERWADEPATAGPGSPEPATSKASGAATTLVGGASAADGVGASAKAAGATEAAGATAEGGSAAAESCSGAAVGESEATAEADSGATTAAADATAAASGGAVLEAGVVTAEAGNAAATEAGVGATAEAGGGAAAADDGATARAGSGAPTEAAEAAAMAAGTGGQATAMAGGQAAVEIGCQTTTAEPRLAKQQNVREPPRPLELRVRLGGEEELPAALAAIKFAYTGRIEAGSVREVLRVWKQADYLQMKGCVEACVDALRDKLGLSSAAQQCTRGSAGGAIQPSASASASTMAAPVLQLYGCMQLWPDPKHEPAFAALLKEAKPQLVAHFGDALAVLNTKHLYKQMRALPAVGLEALLESDDFSTDSESSVVLMMAEWMQLNYSTTDAATRRRLCGLLRLSHCSRAYLDWVLPALALDHHDHPDTQAGWLPITPEQAGCVAYFARALLVEKAEFLRAAEETGCPRTWLTSKPRRSAAPAGGYSYLFSSSRDALCEEFGALAEGGTASVYLVLDDTPSGYLCAMGLEWYPSISYTQGREEAGLLLTGNLPEAYNVGHAGSSSSSSSSSAFASLARLRWPIGLLRCRLHLQVNCGYAPGRSDYVMCLQLSADTVGWFGRAVGGRNAIHLAEAPAPPKPSRQLEAGDQGQRQQQRQRQAREAAVAAQWARFLKDGRVRGKIVVS</sequence>